<evidence type="ECO:0000256" key="10">
    <source>
        <dbReference type="SAM" id="MobiDB-lite"/>
    </source>
</evidence>
<feature type="transmembrane region" description="Helical" evidence="11">
    <location>
        <begin position="274"/>
        <end position="297"/>
    </location>
</feature>
<dbReference type="OrthoDB" id="1288932at2759"/>
<feature type="transmembrane region" description="Helical" evidence="11">
    <location>
        <begin position="12"/>
        <end position="34"/>
    </location>
</feature>
<evidence type="ECO:0000256" key="7">
    <source>
        <dbReference type="ARBA" id="ARBA00023065"/>
    </source>
</evidence>
<feature type="transmembrane region" description="Helical" evidence="11">
    <location>
        <begin position="135"/>
        <end position="164"/>
    </location>
</feature>
<accession>M7SHJ4</accession>
<dbReference type="InterPro" id="IPR038770">
    <property type="entry name" value="Na+/solute_symporter_sf"/>
</dbReference>
<dbReference type="KEGG" id="ela:UCREL1_9463"/>
<evidence type="ECO:0000313" key="14">
    <source>
        <dbReference type="Proteomes" id="UP000012174"/>
    </source>
</evidence>
<keyword evidence="3" id="KW-0050">Antiport</keyword>
<dbReference type="AlphaFoldDB" id="M7SHJ4"/>
<dbReference type="eggNOG" id="ENOG502QU6S">
    <property type="taxonomic scope" value="Eukaryota"/>
</dbReference>
<evidence type="ECO:0000256" key="11">
    <source>
        <dbReference type="SAM" id="Phobius"/>
    </source>
</evidence>
<sequence length="325" mass="34508">MIGAVPIQSFAAGAALCSTSLGTTFTVLGTSGLVSTRLGSVLTTAAMMDDVVGLVMVQIVSSLGSTGSESSFSAATVVRPVLVSAAFAVVLPLACRYIVRPSMTLLARLRAENKTVKALPPLQNKQITFVVQTCLLLALVVGASFAGASVLLAAYLAGVMAAWWDAEFVVVGSSPVVADDEPTGEMLETETTTSASASQEQEREPGVEGENSPEAGRTPRQTRCDETRTTGLEVYEHYYSQAVERVLKPFFFASIGFSIPISQMFEGSILWRGIVYTILMMIVLCTVVGPICVGLLVRRIKRLEDRSSVGVDRGSQNVLGVWGVR</sequence>
<name>M7SHJ4_EUTLA</name>
<evidence type="ECO:0000256" key="5">
    <source>
        <dbReference type="ARBA" id="ARBA00022989"/>
    </source>
</evidence>
<keyword evidence="5 11" id="KW-1133">Transmembrane helix</keyword>
<dbReference type="GO" id="GO:1902600">
    <property type="term" value="P:proton transmembrane transport"/>
    <property type="evidence" value="ECO:0007669"/>
    <property type="project" value="InterPro"/>
</dbReference>
<keyword evidence="7" id="KW-0406">Ion transport</keyword>
<evidence type="ECO:0000256" key="6">
    <source>
        <dbReference type="ARBA" id="ARBA00023053"/>
    </source>
</evidence>
<dbReference type="OMA" id="CTIMGPL"/>
<feature type="domain" description="Cation/H+ exchanger transmembrane" evidence="12">
    <location>
        <begin position="6"/>
        <end position="162"/>
    </location>
</feature>
<dbReference type="EMBL" id="KB707200">
    <property type="protein sequence ID" value="EMR63602.1"/>
    <property type="molecule type" value="Genomic_DNA"/>
</dbReference>
<feature type="transmembrane region" description="Helical" evidence="11">
    <location>
        <begin position="81"/>
        <end position="99"/>
    </location>
</feature>
<gene>
    <name evidence="13" type="ORF">UCREL1_9463</name>
</gene>
<reference evidence="14" key="1">
    <citation type="journal article" date="2013" name="Genome Announc.">
        <title>Draft genome sequence of the grapevine dieback fungus Eutypa lata UCR-EL1.</title>
        <authorList>
            <person name="Blanco-Ulate B."/>
            <person name="Rolshausen P.E."/>
            <person name="Cantu D."/>
        </authorList>
    </citation>
    <scope>NUCLEOTIDE SEQUENCE [LARGE SCALE GENOMIC DNA]</scope>
    <source>
        <strain evidence="14">UCR-EL1</strain>
    </source>
</reference>
<dbReference type="STRING" id="1287681.M7SHJ4"/>
<dbReference type="GO" id="GO:0006814">
    <property type="term" value="P:sodium ion transport"/>
    <property type="evidence" value="ECO:0007669"/>
    <property type="project" value="UniProtKB-KW"/>
</dbReference>
<evidence type="ECO:0000313" key="13">
    <source>
        <dbReference type="EMBL" id="EMR63602.1"/>
    </source>
</evidence>
<protein>
    <submittedName>
        <fullName evidence="13">Putative sodium hydrogen exchanger family protein</fullName>
    </submittedName>
</protein>
<evidence type="ECO:0000256" key="3">
    <source>
        <dbReference type="ARBA" id="ARBA00022449"/>
    </source>
</evidence>
<proteinExistence type="predicted"/>
<dbReference type="Proteomes" id="UP000012174">
    <property type="component" value="Unassembled WGS sequence"/>
</dbReference>
<organism evidence="13 14">
    <name type="scientific">Eutypa lata (strain UCR-EL1)</name>
    <name type="common">Grapevine dieback disease fungus</name>
    <name type="synonym">Eutypa armeniacae</name>
    <dbReference type="NCBI Taxonomy" id="1287681"/>
    <lineage>
        <taxon>Eukaryota</taxon>
        <taxon>Fungi</taxon>
        <taxon>Dikarya</taxon>
        <taxon>Ascomycota</taxon>
        <taxon>Pezizomycotina</taxon>
        <taxon>Sordariomycetes</taxon>
        <taxon>Xylariomycetidae</taxon>
        <taxon>Xylariales</taxon>
        <taxon>Diatrypaceae</taxon>
        <taxon>Eutypa</taxon>
    </lineage>
</organism>
<dbReference type="Gene3D" id="1.20.1530.20">
    <property type="match status" value="2"/>
</dbReference>
<dbReference type="PANTHER" id="PTHR43562">
    <property type="entry name" value="NAPA-TYPE SODIUM/HYDROGEN ANTIPORTER"/>
    <property type="match status" value="1"/>
</dbReference>
<keyword evidence="2" id="KW-0813">Transport</keyword>
<feature type="transmembrane region" description="Helical" evidence="11">
    <location>
        <begin position="41"/>
        <end position="61"/>
    </location>
</feature>
<keyword evidence="9" id="KW-0739">Sodium transport</keyword>
<evidence type="ECO:0000256" key="4">
    <source>
        <dbReference type="ARBA" id="ARBA00022692"/>
    </source>
</evidence>
<evidence type="ECO:0000256" key="1">
    <source>
        <dbReference type="ARBA" id="ARBA00004141"/>
    </source>
</evidence>
<dbReference type="HOGENOM" id="CLU_024407_1_0_1"/>
<comment type="subcellular location">
    <subcellularLocation>
        <location evidence="1">Membrane</location>
        <topology evidence="1">Multi-pass membrane protein</topology>
    </subcellularLocation>
</comment>
<feature type="compositionally biased region" description="Low complexity" evidence="10">
    <location>
        <begin position="189"/>
        <end position="199"/>
    </location>
</feature>
<evidence type="ECO:0000256" key="2">
    <source>
        <dbReference type="ARBA" id="ARBA00022448"/>
    </source>
</evidence>
<evidence type="ECO:0000256" key="9">
    <source>
        <dbReference type="ARBA" id="ARBA00023201"/>
    </source>
</evidence>
<dbReference type="InterPro" id="IPR006153">
    <property type="entry name" value="Cation/H_exchanger_TM"/>
</dbReference>
<keyword evidence="4 11" id="KW-0812">Transmembrane</keyword>
<dbReference type="Pfam" id="PF00999">
    <property type="entry name" value="Na_H_Exchanger"/>
    <property type="match status" value="1"/>
</dbReference>
<dbReference type="GO" id="GO:0015297">
    <property type="term" value="F:antiporter activity"/>
    <property type="evidence" value="ECO:0007669"/>
    <property type="project" value="UniProtKB-KW"/>
</dbReference>
<evidence type="ECO:0000256" key="8">
    <source>
        <dbReference type="ARBA" id="ARBA00023136"/>
    </source>
</evidence>
<feature type="region of interest" description="Disordered" evidence="10">
    <location>
        <begin position="180"/>
        <end position="226"/>
    </location>
</feature>
<dbReference type="PANTHER" id="PTHR43562:SF3">
    <property type="entry name" value="SODIUM ION_PROTON EXCHANGER (EUROFUNG)"/>
    <property type="match status" value="1"/>
</dbReference>
<keyword evidence="8 11" id="KW-0472">Membrane</keyword>
<dbReference type="GO" id="GO:0016020">
    <property type="term" value="C:membrane"/>
    <property type="evidence" value="ECO:0007669"/>
    <property type="project" value="UniProtKB-SubCell"/>
</dbReference>
<keyword evidence="6" id="KW-0915">Sodium</keyword>
<keyword evidence="14" id="KW-1185">Reference proteome</keyword>
<evidence type="ECO:0000259" key="12">
    <source>
        <dbReference type="Pfam" id="PF00999"/>
    </source>
</evidence>